<evidence type="ECO:0000256" key="5">
    <source>
        <dbReference type="ARBA" id="ARBA00022729"/>
    </source>
</evidence>
<keyword evidence="3" id="KW-0964">Secreted</keyword>
<feature type="domain" description="Pel9A-like right handed beta-helix region" evidence="10">
    <location>
        <begin position="168"/>
        <end position="408"/>
    </location>
</feature>
<evidence type="ECO:0000259" key="9">
    <source>
        <dbReference type="Pfam" id="PF02368"/>
    </source>
</evidence>
<dbReference type="AlphaFoldDB" id="A0A1M6V2L3"/>
<evidence type="ECO:0008006" key="13">
    <source>
        <dbReference type="Google" id="ProtNLM"/>
    </source>
</evidence>
<dbReference type="Pfam" id="PF22842">
    <property type="entry name" value="Pel9A-like_beta_helix"/>
    <property type="match status" value="1"/>
</dbReference>
<reference evidence="12" key="1">
    <citation type="submission" date="2016-11" db="EMBL/GenBank/DDBJ databases">
        <authorList>
            <person name="Varghese N."/>
            <person name="Submissions S."/>
        </authorList>
    </citation>
    <scope>NUCLEOTIDE SEQUENCE [LARGE SCALE GENOMIC DNA]</scope>
    <source>
        <strain evidence="12">DSM 26134</strain>
    </source>
</reference>
<evidence type="ECO:0000313" key="12">
    <source>
        <dbReference type="Proteomes" id="UP000184474"/>
    </source>
</evidence>
<dbReference type="Pfam" id="PF02368">
    <property type="entry name" value="Big_2"/>
    <property type="match status" value="1"/>
</dbReference>
<dbReference type="SUPFAM" id="SSF51126">
    <property type="entry name" value="Pectin lyase-like"/>
    <property type="match status" value="1"/>
</dbReference>
<evidence type="ECO:0000259" key="10">
    <source>
        <dbReference type="Pfam" id="PF22842"/>
    </source>
</evidence>
<keyword evidence="4" id="KW-0479">Metal-binding</keyword>
<evidence type="ECO:0000256" key="4">
    <source>
        <dbReference type="ARBA" id="ARBA00022723"/>
    </source>
</evidence>
<dbReference type="GO" id="GO:0046872">
    <property type="term" value="F:metal ion binding"/>
    <property type="evidence" value="ECO:0007669"/>
    <property type="project" value="UniProtKB-KW"/>
</dbReference>
<dbReference type="STRING" id="156994.SAMN04488028_10894"/>
<dbReference type="InterPro" id="IPR052052">
    <property type="entry name" value="Polysaccharide_Lyase_9"/>
</dbReference>
<dbReference type="GO" id="GO:0005576">
    <property type="term" value="C:extracellular region"/>
    <property type="evidence" value="ECO:0007669"/>
    <property type="project" value="UniProtKB-SubCell"/>
</dbReference>
<dbReference type="PANTHER" id="PTHR40088">
    <property type="entry name" value="PECTATE LYASE (EUROFUNG)"/>
    <property type="match status" value="1"/>
</dbReference>
<evidence type="ECO:0000256" key="1">
    <source>
        <dbReference type="ARBA" id="ARBA00001913"/>
    </source>
</evidence>
<gene>
    <name evidence="11" type="ORF">SAMN04488028_10894</name>
</gene>
<comment type="cofactor">
    <cofactor evidence="1">
        <name>Ca(2+)</name>
        <dbReference type="ChEBI" id="CHEBI:29108"/>
    </cofactor>
</comment>
<comment type="similarity">
    <text evidence="8">Belongs to the polysaccharide lyase 9 family.</text>
</comment>
<dbReference type="Proteomes" id="UP000184474">
    <property type="component" value="Unassembled WGS sequence"/>
</dbReference>
<accession>A0A1M6V2L3</accession>
<proteinExistence type="inferred from homology"/>
<evidence type="ECO:0000256" key="6">
    <source>
        <dbReference type="ARBA" id="ARBA00022837"/>
    </source>
</evidence>
<feature type="domain" description="BIG2" evidence="9">
    <location>
        <begin position="64"/>
        <end position="119"/>
    </location>
</feature>
<dbReference type="PROSITE" id="PS51257">
    <property type="entry name" value="PROKAR_LIPOPROTEIN"/>
    <property type="match status" value="1"/>
</dbReference>
<comment type="subcellular location">
    <subcellularLocation>
        <location evidence="2">Secreted</location>
    </subcellularLocation>
</comment>
<dbReference type="SUPFAM" id="SSF49373">
    <property type="entry name" value="Invasin/intimin cell-adhesion fragments"/>
    <property type="match status" value="1"/>
</dbReference>
<name>A0A1M6V2L3_REIAG</name>
<dbReference type="InterPro" id="IPR012334">
    <property type="entry name" value="Pectin_lyas_fold"/>
</dbReference>
<evidence type="ECO:0000256" key="8">
    <source>
        <dbReference type="ARBA" id="ARBA00038263"/>
    </source>
</evidence>
<keyword evidence="12" id="KW-1185">Reference proteome</keyword>
<organism evidence="11 12">
    <name type="scientific">Reichenbachiella agariperforans</name>
    <dbReference type="NCBI Taxonomy" id="156994"/>
    <lineage>
        <taxon>Bacteria</taxon>
        <taxon>Pseudomonadati</taxon>
        <taxon>Bacteroidota</taxon>
        <taxon>Cytophagia</taxon>
        <taxon>Cytophagales</taxon>
        <taxon>Reichenbachiellaceae</taxon>
        <taxon>Reichenbachiella</taxon>
    </lineage>
</organism>
<dbReference type="InterPro" id="IPR003343">
    <property type="entry name" value="Big_2"/>
</dbReference>
<dbReference type="InterPro" id="IPR053868">
    <property type="entry name" value="Pel9A-like_beta_helix"/>
</dbReference>
<evidence type="ECO:0000256" key="2">
    <source>
        <dbReference type="ARBA" id="ARBA00004613"/>
    </source>
</evidence>
<keyword evidence="7" id="KW-0456">Lyase</keyword>
<dbReference type="PANTHER" id="PTHR40088:SF1">
    <property type="entry name" value="PECTATE LYASE PEL9"/>
    <property type="match status" value="1"/>
</dbReference>
<dbReference type="Gene3D" id="2.160.20.10">
    <property type="entry name" value="Single-stranded right-handed beta-helix, Pectin lyase-like"/>
    <property type="match status" value="1"/>
</dbReference>
<dbReference type="GO" id="GO:0016837">
    <property type="term" value="F:carbon-oxygen lyase activity, acting on polysaccharides"/>
    <property type="evidence" value="ECO:0007669"/>
    <property type="project" value="TreeGrafter"/>
</dbReference>
<evidence type="ECO:0000313" key="11">
    <source>
        <dbReference type="EMBL" id="SHK75664.1"/>
    </source>
</evidence>
<protein>
    <recommendedName>
        <fullName evidence="13">Right handed beta helix region</fullName>
    </recommendedName>
</protein>
<dbReference type="InterPro" id="IPR008964">
    <property type="entry name" value="Invasin/intimin_cell_adhesion"/>
</dbReference>
<dbReference type="InterPro" id="IPR011050">
    <property type="entry name" value="Pectin_lyase_fold/virulence"/>
</dbReference>
<keyword evidence="5" id="KW-0732">Signal</keyword>
<evidence type="ECO:0000256" key="7">
    <source>
        <dbReference type="ARBA" id="ARBA00023239"/>
    </source>
</evidence>
<evidence type="ECO:0000256" key="3">
    <source>
        <dbReference type="ARBA" id="ARBA00022525"/>
    </source>
</evidence>
<sequence>MRGERSVKKRVLYILGVFFVSMLSCSEDEGSDTGDGDGVVEAIYVEEVVLSAEDLTTDLVREIAVTILPEDADDQSLTWSVSDTQVAEVSSQGVLTAKQNGQVIVTAVAADQGTVEGKVTLNITSVAAEMGNTINVSTQAELEAAFDAVEPGDMILLAGGTYDMSSRIRIKDSGTEEKMIIVKADPEATERPVLDYSQMSEGSSNQGILLEGDYWHFKGFDIKGAGDNGMQVKGSKNIIEFCAFYENSDTGLQLDGGASDNLILNCDSYFNADSSLENADGFAAKLTVGSGNKFVGCRAWQNLDDGWDGYLRDNDNVKTTYENCWAFKNGFLKDGTEGAGDGNGFKTGGSDGKDLKHHAVYSNCIAVGNTHDGFDHNSNRGAVIIYNAGAYDNGTNYNFSSTNSLASLTIKNSVVVGSVGSISAASKDISHNSWDTSVASADDYESLDIDWLSSARQADGSLPDVAFMKLKSTSALIDAGTDVSLPFNGTAPDLGPFEN</sequence>
<keyword evidence="6" id="KW-0106">Calcium</keyword>
<dbReference type="EMBL" id="FRAA01000008">
    <property type="protein sequence ID" value="SHK75664.1"/>
    <property type="molecule type" value="Genomic_DNA"/>
</dbReference>
<dbReference type="Gene3D" id="2.60.40.1080">
    <property type="match status" value="1"/>
</dbReference>